<dbReference type="GO" id="GO:0016836">
    <property type="term" value="F:hydro-lyase activity"/>
    <property type="evidence" value="ECO:0007669"/>
    <property type="project" value="InterPro"/>
</dbReference>
<dbReference type="Gene3D" id="3.20.130.10">
    <property type="entry name" value="Fe-S hydro-lyase, tartrate dehydratase beta-type, catalytic domain"/>
    <property type="match status" value="1"/>
</dbReference>
<evidence type="ECO:0000313" key="6">
    <source>
        <dbReference type="Proteomes" id="UP000619545"/>
    </source>
</evidence>
<dbReference type="InterPro" id="IPR036660">
    <property type="entry name" value="Fe-S_hydroAse_TtdB_cat_sf"/>
</dbReference>
<evidence type="ECO:0000256" key="2">
    <source>
        <dbReference type="ARBA" id="ARBA00023239"/>
    </source>
</evidence>
<dbReference type="Proteomes" id="UP000619545">
    <property type="component" value="Unassembled WGS sequence"/>
</dbReference>
<dbReference type="SUPFAM" id="SSF117457">
    <property type="entry name" value="FumA C-terminal domain-like"/>
    <property type="match status" value="1"/>
</dbReference>
<comment type="caution">
    <text evidence="5">The sequence shown here is derived from an EMBL/GenBank/DDBJ whole genome shotgun (WGS) entry which is preliminary data.</text>
</comment>
<evidence type="ECO:0000259" key="4">
    <source>
        <dbReference type="Pfam" id="PF05683"/>
    </source>
</evidence>
<dbReference type="InterPro" id="IPR004647">
    <property type="entry name" value="Fe-S_hydro-lyase_TtdB-typ_cat"/>
</dbReference>
<gene>
    <name evidence="5" type="ORF">HA336_06030</name>
</gene>
<dbReference type="EMBL" id="DUJS01000004">
    <property type="protein sequence ID" value="HII70774.1"/>
    <property type="molecule type" value="Genomic_DNA"/>
</dbReference>
<protein>
    <submittedName>
        <fullName evidence="5">Fumarate hydratase</fullName>
    </submittedName>
</protein>
<dbReference type="Pfam" id="PF05683">
    <property type="entry name" value="Fumerase_C"/>
    <property type="match status" value="1"/>
</dbReference>
<accession>A0A832WPN8</accession>
<dbReference type="PANTHER" id="PTHR43351">
    <property type="entry name" value="L(+)-TARTRATE DEHYDRATASE SUBUNIT BETA"/>
    <property type="match status" value="1"/>
</dbReference>
<dbReference type="AlphaFoldDB" id="A0A832WPN8"/>
<feature type="domain" description="Fe-S hydro-lyase tartrate dehydratase beta-type catalytic" evidence="4">
    <location>
        <begin position="37"/>
        <end position="206"/>
    </location>
</feature>
<feature type="compositionally biased region" description="Polar residues" evidence="3">
    <location>
        <begin position="14"/>
        <end position="23"/>
    </location>
</feature>
<name>A0A832WPN8_9EURY</name>
<feature type="region of interest" description="Disordered" evidence="3">
    <location>
        <begin position="1"/>
        <end position="23"/>
    </location>
</feature>
<reference evidence="5" key="1">
    <citation type="journal article" date="2020" name="bioRxiv">
        <title>A rank-normalized archaeal taxonomy based on genome phylogeny resolves widespread incomplete and uneven classifications.</title>
        <authorList>
            <person name="Rinke C."/>
            <person name="Chuvochina M."/>
            <person name="Mussig A.J."/>
            <person name="Chaumeil P.-A."/>
            <person name="Waite D.W."/>
            <person name="Whitman W.B."/>
            <person name="Parks D.H."/>
            <person name="Hugenholtz P."/>
        </authorList>
    </citation>
    <scope>NUCLEOTIDE SEQUENCE</scope>
    <source>
        <strain evidence="5">UBA8853</strain>
    </source>
</reference>
<sequence length="209" mass="22590">MYSAGRPGGRPRSCTRTASSRSLNASIRGGNRLTEHHLEVPLEKEERLTELEVGDVVYLSGTIITARDKAHQRIFEEGEEPPVDLEGAAVFHAGPVVRRVDDGYELVVIGPTTSTRMAKYLEDIVDAGVKLIVGKGGMGPDAPEVMKDRAVYLTAPGGCAALLAERVKSIREVHWLDLGVPEAIWVLEVEEFGPLIVTVDAHGNELAGE</sequence>
<evidence type="ECO:0000256" key="1">
    <source>
        <dbReference type="ARBA" id="ARBA00008876"/>
    </source>
</evidence>
<keyword evidence="2" id="KW-0456">Lyase</keyword>
<proteinExistence type="inferred from homology"/>
<evidence type="ECO:0000313" key="5">
    <source>
        <dbReference type="EMBL" id="HII70774.1"/>
    </source>
</evidence>
<dbReference type="PANTHER" id="PTHR43351:SF2">
    <property type="entry name" value="L(+)-TARTRATE DEHYDRATASE SUBUNIT BETA-RELATED"/>
    <property type="match status" value="1"/>
</dbReference>
<comment type="similarity">
    <text evidence="1">Belongs to the class-I fumarase family.</text>
</comment>
<evidence type="ECO:0000256" key="3">
    <source>
        <dbReference type="SAM" id="MobiDB-lite"/>
    </source>
</evidence>
<dbReference type="NCBIfam" id="TIGR00723">
    <property type="entry name" value="ttdB_fumA_fumB"/>
    <property type="match status" value="1"/>
</dbReference>
<organism evidence="5 6">
    <name type="scientific">Methanopyrus kandleri</name>
    <dbReference type="NCBI Taxonomy" id="2320"/>
    <lineage>
        <taxon>Archaea</taxon>
        <taxon>Methanobacteriati</taxon>
        <taxon>Methanobacteriota</taxon>
        <taxon>Methanomada group</taxon>
        <taxon>Methanopyri</taxon>
        <taxon>Methanopyrales</taxon>
        <taxon>Methanopyraceae</taxon>
        <taxon>Methanopyrus</taxon>
    </lineage>
</organism>